<evidence type="ECO:0000313" key="10">
    <source>
        <dbReference type="EMBL" id="AQW29354.1"/>
    </source>
</evidence>
<dbReference type="PANTHER" id="PTHR10815:SF14">
    <property type="entry name" value="BIFUNCTIONAL TRANSCRIPTIONAL ACTIVATOR_DNA REPAIR ENZYME ADA"/>
    <property type="match status" value="1"/>
</dbReference>
<keyword evidence="5 10" id="KW-0808">Transferase</keyword>
<dbReference type="NCBIfam" id="TIGR00589">
    <property type="entry name" value="ogt"/>
    <property type="match status" value="1"/>
</dbReference>
<evidence type="ECO:0000256" key="5">
    <source>
        <dbReference type="ARBA" id="ARBA00022679"/>
    </source>
</evidence>
<evidence type="ECO:0000256" key="8">
    <source>
        <dbReference type="ARBA" id="ARBA00049348"/>
    </source>
</evidence>
<comment type="catalytic activity">
    <reaction evidence="8">
        <text>a 6-O-methyl-2'-deoxyguanosine in DNA + L-cysteinyl-[protein] = S-methyl-L-cysteinyl-[protein] + a 2'-deoxyguanosine in DNA</text>
        <dbReference type="Rhea" id="RHEA:24000"/>
        <dbReference type="Rhea" id="RHEA-COMP:10131"/>
        <dbReference type="Rhea" id="RHEA-COMP:10132"/>
        <dbReference type="Rhea" id="RHEA-COMP:11367"/>
        <dbReference type="Rhea" id="RHEA-COMP:11368"/>
        <dbReference type="ChEBI" id="CHEBI:29950"/>
        <dbReference type="ChEBI" id="CHEBI:82612"/>
        <dbReference type="ChEBI" id="CHEBI:85445"/>
        <dbReference type="ChEBI" id="CHEBI:85448"/>
        <dbReference type="EC" id="2.1.1.63"/>
    </reaction>
</comment>
<evidence type="ECO:0000256" key="2">
    <source>
        <dbReference type="ARBA" id="ARBA00008711"/>
    </source>
</evidence>
<protein>
    <recommendedName>
        <fullName evidence="3">methylated-DNA--[protein]-cysteine S-methyltransferase</fullName>
        <ecNumber evidence="3">2.1.1.63</ecNumber>
    </recommendedName>
</protein>
<evidence type="ECO:0000256" key="6">
    <source>
        <dbReference type="ARBA" id="ARBA00022763"/>
    </source>
</evidence>
<dbReference type="FunFam" id="1.10.10.10:FF:000214">
    <property type="entry name" value="Methylated-DNA--protein-cysteine methyltransferase"/>
    <property type="match status" value="1"/>
</dbReference>
<dbReference type="EC" id="2.1.1.63" evidence="3"/>
<evidence type="ECO:0000259" key="9">
    <source>
        <dbReference type="Pfam" id="PF01035"/>
    </source>
</evidence>
<dbReference type="CDD" id="cd06445">
    <property type="entry name" value="ATase"/>
    <property type="match status" value="1"/>
</dbReference>
<dbReference type="PANTHER" id="PTHR10815">
    <property type="entry name" value="METHYLATED-DNA--PROTEIN-CYSTEINE METHYLTRANSFERASE"/>
    <property type="match status" value="1"/>
</dbReference>
<dbReference type="InterPro" id="IPR036388">
    <property type="entry name" value="WH-like_DNA-bd_sf"/>
</dbReference>
<comment type="catalytic activity">
    <reaction evidence="1">
        <text>a 4-O-methyl-thymidine in DNA + L-cysteinyl-[protein] = a thymidine in DNA + S-methyl-L-cysteinyl-[protein]</text>
        <dbReference type="Rhea" id="RHEA:53428"/>
        <dbReference type="Rhea" id="RHEA-COMP:10131"/>
        <dbReference type="Rhea" id="RHEA-COMP:10132"/>
        <dbReference type="Rhea" id="RHEA-COMP:13555"/>
        <dbReference type="Rhea" id="RHEA-COMP:13556"/>
        <dbReference type="ChEBI" id="CHEBI:29950"/>
        <dbReference type="ChEBI" id="CHEBI:82612"/>
        <dbReference type="ChEBI" id="CHEBI:137386"/>
        <dbReference type="ChEBI" id="CHEBI:137387"/>
        <dbReference type="EC" id="2.1.1.63"/>
    </reaction>
</comment>
<gene>
    <name evidence="10" type="ORF">B0B51_04615</name>
</gene>
<keyword evidence="4 10" id="KW-0489">Methyltransferase</keyword>
<evidence type="ECO:0000256" key="1">
    <source>
        <dbReference type="ARBA" id="ARBA00001286"/>
    </source>
</evidence>
<evidence type="ECO:0000256" key="4">
    <source>
        <dbReference type="ARBA" id="ARBA00022603"/>
    </source>
</evidence>
<evidence type="ECO:0000256" key="7">
    <source>
        <dbReference type="ARBA" id="ARBA00023204"/>
    </source>
</evidence>
<dbReference type="GO" id="GO:0006281">
    <property type="term" value="P:DNA repair"/>
    <property type="evidence" value="ECO:0007669"/>
    <property type="project" value="UniProtKB-KW"/>
</dbReference>
<accession>A0A1U9VF90</accession>
<dbReference type="SUPFAM" id="SSF46767">
    <property type="entry name" value="Methylated DNA-protein cysteine methyltransferase, C-terminal domain"/>
    <property type="match status" value="1"/>
</dbReference>
<dbReference type="InterPro" id="IPR036217">
    <property type="entry name" value="MethylDNA_cys_MeTrfase_DNAb"/>
</dbReference>
<sequence>MQPSDTPTLHYAIGTSTLGRVLVATRGDGICALLLGDDAQALRAELAGAFPGATLIEDPPTLAAQLARAIALAEAPSLGFDGALDMGGTAFQRAVWRALHDIPAGVTVTYTEIAERIGRPDAVRAVAGACATNVLAIAIPCHRVVRADGGLAGYRWGLERKRALLQREAHA</sequence>
<dbReference type="Pfam" id="PF01035">
    <property type="entry name" value="DNA_binding_1"/>
    <property type="match status" value="1"/>
</dbReference>
<dbReference type="EMBL" id="CP019911">
    <property type="protein sequence ID" value="AQW29354.1"/>
    <property type="molecule type" value="Genomic_DNA"/>
</dbReference>
<reference evidence="10 11" key="1">
    <citation type="submission" date="2017-02" db="EMBL/GenBank/DDBJ databases">
        <title>Blood Disease Bacterium A2-HR MARDI.</title>
        <authorList>
            <person name="Badrun R."/>
            <person name="Abu Bakar N."/>
            <person name="Laboh R."/>
        </authorList>
    </citation>
    <scope>NUCLEOTIDE SEQUENCE [LARGE SCALE GENOMIC DNA]</scope>
    <source>
        <strain evidence="10 11">A2-HR MARDI</strain>
    </source>
</reference>
<feature type="domain" description="Methylated-DNA-[protein]-cysteine S-methyltransferase DNA binding" evidence="9">
    <location>
        <begin position="90"/>
        <end position="169"/>
    </location>
</feature>
<keyword evidence="7" id="KW-0234">DNA repair</keyword>
<comment type="similarity">
    <text evidence="2">Belongs to the MGMT family.</text>
</comment>
<dbReference type="Gene3D" id="1.10.10.10">
    <property type="entry name" value="Winged helix-like DNA-binding domain superfamily/Winged helix DNA-binding domain"/>
    <property type="match status" value="1"/>
</dbReference>
<dbReference type="AlphaFoldDB" id="A0A1U9VF90"/>
<dbReference type="RefSeq" id="WP_078221992.1">
    <property type="nucleotide sequence ID" value="NZ_CP019911.1"/>
</dbReference>
<dbReference type="InterPro" id="IPR001497">
    <property type="entry name" value="MethylDNA_cys_MeTrfase_AS"/>
</dbReference>
<evidence type="ECO:0000313" key="11">
    <source>
        <dbReference type="Proteomes" id="UP000189628"/>
    </source>
</evidence>
<dbReference type="Gene3D" id="3.30.160.70">
    <property type="entry name" value="Methylated DNA-protein cysteine methyltransferase domain"/>
    <property type="match status" value="1"/>
</dbReference>
<proteinExistence type="inferred from homology"/>
<keyword evidence="6" id="KW-0227">DNA damage</keyword>
<dbReference type="SUPFAM" id="SSF53155">
    <property type="entry name" value="Methylated DNA-protein cysteine methyltransferase domain"/>
    <property type="match status" value="1"/>
</dbReference>
<dbReference type="PROSITE" id="PS00374">
    <property type="entry name" value="MGMT"/>
    <property type="match status" value="1"/>
</dbReference>
<evidence type="ECO:0000256" key="3">
    <source>
        <dbReference type="ARBA" id="ARBA00011918"/>
    </source>
</evidence>
<organism evidence="10 11">
    <name type="scientific">blood disease bacterium A2-HR MARDI</name>
    <dbReference type="NCBI Taxonomy" id="1944648"/>
    <lineage>
        <taxon>Bacteria</taxon>
        <taxon>Pseudomonadati</taxon>
        <taxon>Pseudomonadota</taxon>
        <taxon>Betaproteobacteria</taxon>
        <taxon>Burkholderiales</taxon>
        <taxon>Burkholderiaceae</taxon>
        <taxon>Ralstonia</taxon>
        <taxon>Ralstonia solanacearum species complex</taxon>
    </lineage>
</organism>
<dbReference type="GO" id="GO:0032259">
    <property type="term" value="P:methylation"/>
    <property type="evidence" value="ECO:0007669"/>
    <property type="project" value="UniProtKB-KW"/>
</dbReference>
<name>A0A1U9VF90_9RALS</name>
<dbReference type="InterPro" id="IPR014048">
    <property type="entry name" value="MethylDNA_cys_MeTrfase_DNA-bd"/>
</dbReference>
<dbReference type="GO" id="GO:0003908">
    <property type="term" value="F:methylated-DNA-[protein]-cysteine S-methyltransferase activity"/>
    <property type="evidence" value="ECO:0007669"/>
    <property type="project" value="UniProtKB-EC"/>
</dbReference>
<dbReference type="InterPro" id="IPR036631">
    <property type="entry name" value="MGMT_N_sf"/>
</dbReference>
<dbReference type="Proteomes" id="UP000189628">
    <property type="component" value="Chromosome"/>
</dbReference>